<dbReference type="Pfam" id="PF22422">
    <property type="entry name" value="MGH1-like_GH"/>
    <property type="match status" value="1"/>
</dbReference>
<sequence length="342" mass="39325">RSAVSQQFENGMLPHMIYWEPGTLVDIQWGREGKKRTSTITQPPLIAEAVWRIFEKDGDAAFLAEMYPALSSFYEYLLTARDPRGNHLAGIINPDESGEDNSPRFDDVLGLPPVQTLQENFKSRLKLVEELRNGHFDAPFMKQYFWVKDVPFNAILVENLVVLGRIAGHLSKHEDALKFTEASRRVADAMRERMFDGDLFWPTYSESYFKVKLKTWAIFAPLYAGILSEDEAAKLVEEHLLNPSEFLSNFMLPTVAMNERTFDPQGFWRGPVWFASNWFVYRGLLRYDYQNIADRLLENSMELLEKSGFREYYHPDTGAGLGAHDFTWGALVVDMIGRNSRG</sequence>
<organism evidence="5 6">
    <name type="scientific">Candidatus Kaiserbacteria bacterium RIFCSPHIGHO2_02_FULL_55_25</name>
    <dbReference type="NCBI Taxonomy" id="1798498"/>
    <lineage>
        <taxon>Bacteria</taxon>
        <taxon>Candidatus Kaiseribacteriota</taxon>
    </lineage>
</organism>
<keyword evidence="2" id="KW-0378">Hydrolase</keyword>
<evidence type="ECO:0000256" key="3">
    <source>
        <dbReference type="ARBA" id="ARBA00023295"/>
    </source>
</evidence>
<dbReference type="PANTHER" id="PTHR10412:SF11">
    <property type="entry name" value="MANNOSYL-OLIGOSACCHARIDE GLUCOSIDASE"/>
    <property type="match status" value="1"/>
</dbReference>
<proteinExistence type="inferred from homology"/>
<dbReference type="Proteomes" id="UP000176914">
    <property type="component" value="Unassembled WGS sequence"/>
</dbReference>
<dbReference type="GO" id="GO:0004573">
    <property type="term" value="F:Glc3Man9GlcNAc2 oligosaccharide glucosidase activity"/>
    <property type="evidence" value="ECO:0007669"/>
    <property type="project" value="InterPro"/>
</dbReference>
<evidence type="ECO:0000313" key="6">
    <source>
        <dbReference type="Proteomes" id="UP000176914"/>
    </source>
</evidence>
<dbReference type="InterPro" id="IPR012341">
    <property type="entry name" value="6hp_glycosidase-like_sf"/>
</dbReference>
<evidence type="ECO:0000313" key="5">
    <source>
        <dbReference type="EMBL" id="OGG70818.1"/>
    </source>
</evidence>
<reference evidence="5 6" key="1">
    <citation type="journal article" date="2016" name="Nat. Commun.">
        <title>Thousands of microbial genomes shed light on interconnected biogeochemical processes in an aquifer system.</title>
        <authorList>
            <person name="Anantharaman K."/>
            <person name="Brown C.T."/>
            <person name="Hug L.A."/>
            <person name="Sharon I."/>
            <person name="Castelle C.J."/>
            <person name="Probst A.J."/>
            <person name="Thomas B.C."/>
            <person name="Singh A."/>
            <person name="Wilkins M.J."/>
            <person name="Karaoz U."/>
            <person name="Brodie E.L."/>
            <person name="Williams K.H."/>
            <person name="Hubbard S.S."/>
            <person name="Banfield J.F."/>
        </authorList>
    </citation>
    <scope>NUCLEOTIDE SEQUENCE [LARGE SCALE GENOMIC DNA]</scope>
</reference>
<evidence type="ECO:0000256" key="1">
    <source>
        <dbReference type="ARBA" id="ARBA00010833"/>
    </source>
</evidence>
<dbReference type="SUPFAM" id="SSF48208">
    <property type="entry name" value="Six-hairpin glycosidases"/>
    <property type="match status" value="1"/>
</dbReference>
<keyword evidence="3" id="KW-0326">Glycosidase</keyword>
<feature type="non-terminal residue" evidence="5">
    <location>
        <position position="1"/>
    </location>
</feature>
<dbReference type="GO" id="GO:0009311">
    <property type="term" value="P:oligosaccharide metabolic process"/>
    <property type="evidence" value="ECO:0007669"/>
    <property type="project" value="InterPro"/>
</dbReference>
<protein>
    <recommendedName>
        <fullName evidence="4">Mannosylglycerate hydrolase MGH1-like glycoside hydrolase domain-containing protein</fullName>
    </recommendedName>
</protein>
<dbReference type="AlphaFoldDB" id="A0A1F6EAX6"/>
<dbReference type="Gene3D" id="1.50.10.10">
    <property type="match status" value="1"/>
</dbReference>
<feature type="domain" description="Mannosylglycerate hydrolase MGH1-like glycoside hydrolase" evidence="4">
    <location>
        <begin position="3"/>
        <end position="328"/>
    </location>
</feature>
<dbReference type="GO" id="GO:0006487">
    <property type="term" value="P:protein N-linked glycosylation"/>
    <property type="evidence" value="ECO:0007669"/>
    <property type="project" value="TreeGrafter"/>
</dbReference>
<dbReference type="EMBL" id="MFLL01000001">
    <property type="protein sequence ID" value="OGG70818.1"/>
    <property type="molecule type" value="Genomic_DNA"/>
</dbReference>
<comment type="caution">
    <text evidence="5">The sequence shown here is derived from an EMBL/GenBank/DDBJ whole genome shotgun (WGS) entry which is preliminary data.</text>
</comment>
<evidence type="ECO:0000256" key="2">
    <source>
        <dbReference type="ARBA" id="ARBA00022801"/>
    </source>
</evidence>
<comment type="similarity">
    <text evidence="1">Belongs to the glycosyl hydrolase 63 family.</text>
</comment>
<evidence type="ECO:0000259" key="4">
    <source>
        <dbReference type="Pfam" id="PF22422"/>
    </source>
</evidence>
<dbReference type="InterPro" id="IPR008928">
    <property type="entry name" value="6-hairpin_glycosidase_sf"/>
</dbReference>
<dbReference type="PANTHER" id="PTHR10412">
    <property type="entry name" value="MANNOSYL-OLIGOSACCHARIDE GLUCOSIDASE"/>
    <property type="match status" value="1"/>
</dbReference>
<dbReference type="InterPro" id="IPR004888">
    <property type="entry name" value="Glycoside_hydrolase_63"/>
</dbReference>
<name>A0A1F6EAX6_9BACT</name>
<gene>
    <name evidence="5" type="ORF">A3C20_04855</name>
</gene>
<accession>A0A1F6EAX6</accession>
<dbReference type="InterPro" id="IPR054491">
    <property type="entry name" value="MGH1-like_GH"/>
</dbReference>